<feature type="region of interest" description="Disordered" evidence="1">
    <location>
        <begin position="1"/>
        <end position="32"/>
    </location>
</feature>
<keyword evidence="4" id="KW-1185">Reference proteome</keyword>
<dbReference type="AlphaFoldDB" id="A0A3D8R3U9"/>
<dbReference type="InterPro" id="IPR005471">
    <property type="entry name" value="Tscrpt_reg_IclR_N"/>
</dbReference>
<dbReference type="Pfam" id="PF09339">
    <property type="entry name" value="HTH_IclR"/>
    <property type="match status" value="1"/>
</dbReference>
<dbReference type="EMBL" id="PDLN01000013">
    <property type="protein sequence ID" value="RDW68628.1"/>
    <property type="molecule type" value="Genomic_DNA"/>
</dbReference>
<evidence type="ECO:0000313" key="3">
    <source>
        <dbReference type="EMBL" id="RDW68628.1"/>
    </source>
</evidence>
<feature type="domain" description="HTH iclR-type" evidence="2">
    <location>
        <begin position="46"/>
        <end position="70"/>
    </location>
</feature>
<evidence type="ECO:0000259" key="2">
    <source>
        <dbReference type="Pfam" id="PF09339"/>
    </source>
</evidence>
<proteinExistence type="predicted"/>
<reference evidence="3 4" key="1">
    <citation type="journal article" date="2018" name="IMA Fungus">
        <title>IMA Genome-F 9: Draft genome sequence of Annulohypoxylon stygium, Aspergillus mulundensis, Berkeleyomyces basicola (syn. Thielaviopsis basicola), Ceratocystis smalleyi, two Cercospora beticola strains, Coleophoma cylindrospora, Fusarium fracticaudum, Phialophora cf. hyalina, and Morchella septimelata.</title>
        <authorList>
            <person name="Wingfield B.D."/>
            <person name="Bills G.F."/>
            <person name="Dong Y."/>
            <person name="Huang W."/>
            <person name="Nel W.J."/>
            <person name="Swalarsk-Parry B.S."/>
            <person name="Vaghefi N."/>
            <person name="Wilken P.M."/>
            <person name="An Z."/>
            <person name="de Beer Z.W."/>
            <person name="De Vos L."/>
            <person name="Chen L."/>
            <person name="Duong T.A."/>
            <person name="Gao Y."/>
            <person name="Hammerbacher A."/>
            <person name="Kikkert J.R."/>
            <person name="Li Y."/>
            <person name="Li H."/>
            <person name="Li K."/>
            <person name="Li Q."/>
            <person name="Liu X."/>
            <person name="Ma X."/>
            <person name="Naidoo K."/>
            <person name="Pethybridge S.J."/>
            <person name="Sun J."/>
            <person name="Steenkamp E.T."/>
            <person name="van der Nest M.A."/>
            <person name="van Wyk S."/>
            <person name="Wingfield M.J."/>
            <person name="Xiong C."/>
            <person name="Yue Q."/>
            <person name="Zhang X."/>
        </authorList>
    </citation>
    <scope>NUCLEOTIDE SEQUENCE [LARGE SCALE GENOMIC DNA]</scope>
    <source>
        <strain evidence="3 4">BP5796</strain>
    </source>
</reference>
<dbReference type="Proteomes" id="UP000256328">
    <property type="component" value="Unassembled WGS sequence"/>
</dbReference>
<comment type="caution">
    <text evidence="3">The sequence shown here is derived from an EMBL/GenBank/DDBJ whole genome shotgun (WGS) entry which is preliminary data.</text>
</comment>
<protein>
    <recommendedName>
        <fullName evidence="2">HTH iclR-type domain-containing protein</fullName>
    </recommendedName>
</protein>
<name>A0A3D8R3U9_9HELO</name>
<gene>
    <name evidence="3" type="ORF">BP5796_09285</name>
</gene>
<evidence type="ECO:0000256" key="1">
    <source>
        <dbReference type="SAM" id="MobiDB-lite"/>
    </source>
</evidence>
<sequence length="83" mass="9701">MARKYPKHKDPTPKVPSTPRPKRRIARKEHDTPTRAWIHALRFRNTNPMTPAQIARATGVPDPSVRRILQFDDTQIRTVQPQR</sequence>
<accession>A0A3D8R3U9</accession>
<organism evidence="3 4">
    <name type="scientific">Coleophoma crateriformis</name>
    <dbReference type="NCBI Taxonomy" id="565419"/>
    <lineage>
        <taxon>Eukaryota</taxon>
        <taxon>Fungi</taxon>
        <taxon>Dikarya</taxon>
        <taxon>Ascomycota</taxon>
        <taxon>Pezizomycotina</taxon>
        <taxon>Leotiomycetes</taxon>
        <taxon>Helotiales</taxon>
        <taxon>Dermateaceae</taxon>
        <taxon>Coleophoma</taxon>
    </lineage>
</organism>
<dbReference type="GO" id="GO:0006355">
    <property type="term" value="P:regulation of DNA-templated transcription"/>
    <property type="evidence" value="ECO:0007669"/>
    <property type="project" value="InterPro"/>
</dbReference>
<dbReference type="GO" id="GO:0003677">
    <property type="term" value="F:DNA binding"/>
    <property type="evidence" value="ECO:0007669"/>
    <property type="project" value="InterPro"/>
</dbReference>
<evidence type="ECO:0000313" key="4">
    <source>
        <dbReference type="Proteomes" id="UP000256328"/>
    </source>
</evidence>